<feature type="transmembrane region" description="Helical" evidence="1">
    <location>
        <begin position="189"/>
        <end position="207"/>
    </location>
</feature>
<dbReference type="STRING" id="755732.Fluta_2632"/>
<feature type="transmembrane region" description="Helical" evidence="1">
    <location>
        <begin position="6"/>
        <end position="23"/>
    </location>
</feature>
<accession>F2IFC9</accession>
<evidence type="ECO:0000313" key="3">
    <source>
        <dbReference type="Proteomes" id="UP000007463"/>
    </source>
</evidence>
<feature type="transmembrane region" description="Helical" evidence="1">
    <location>
        <begin position="102"/>
        <end position="120"/>
    </location>
</feature>
<reference evidence="2 3" key="1">
    <citation type="journal article" date="2011" name="Stand. Genomic Sci.">
        <title>Complete genome sequence of the gliding freshwater bacterium Fluviicola taffensis type strain (RW262).</title>
        <authorList>
            <person name="Woyke T."/>
            <person name="Chertkov O."/>
            <person name="Lapidus A."/>
            <person name="Nolan M."/>
            <person name="Lucas S."/>
            <person name="Del Rio T.G."/>
            <person name="Tice H."/>
            <person name="Cheng J.F."/>
            <person name="Tapia R."/>
            <person name="Han C."/>
            <person name="Goodwin L."/>
            <person name="Pitluck S."/>
            <person name="Liolios K."/>
            <person name="Pagani I."/>
            <person name="Ivanova N."/>
            <person name="Huntemann M."/>
            <person name="Mavromatis K."/>
            <person name="Mikhailova N."/>
            <person name="Pati A."/>
            <person name="Chen A."/>
            <person name="Palaniappan K."/>
            <person name="Land M."/>
            <person name="Hauser L."/>
            <person name="Brambilla E.M."/>
            <person name="Rohde M."/>
            <person name="Mwirichia R."/>
            <person name="Sikorski J."/>
            <person name="Tindall B.J."/>
            <person name="Goker M."/>
            <person name="Bristow J."/>
            <person name="Eisen J.A."/>
            <person name="Markowitz V."/>
            <person name="Hugenholtz P."/>
            <person name="Klenk H.P."/>
            <person name="Kyrpides N.C."/>
        </authorList>
    </citation>
    <scope>NUCLEOTIDE SEQUENCE [LARGE SCALE GENOMIC DNA]</scope>
    <source>
        <strain evidence="3">DSM 16823 / RW262 / RW262</strain>
    </source>
</reference>
<evidence type="ECO:0000256" key="1">
    <source>
        <dbReference type="SAM" id="Phobius"/>
    </source>
</evidence>
<dbReference type="AlphaFoldDB" id="F2IFC9"/>
<dbReference type="KEGG" id="fte:Fluta_2632"/>
<organism evidence="2 3">
    <name type="scientific">Fluviicola taffensis (strain DSM 16823 / NCIMB 13979 / RW262)</name>
    <dbReference type="NCBI Taxonomy" id="755732"/>
    <lineage>
        <taxon>Bacteria</taxon>
        <taxon>Pseudomonadati</taxon>
        <taxon>Bacteroidota</taxon>
        <taxon>Flavobacteriia</taxon>
        <taxon>Flavobacteriales</taxon>
        <taxon>Crocinitomicaceae</taxon>
        <taxon>Fluviicola</taxon>
    </lineage>
</organism>
<feature type="transmembrane region" description="Helical" evidence="1">
    <location>
        <begin position="167"/>
        <end position="183"/>
    </location>
</feature>
<protein>
    <submittedName>
        <fullName evidence="2">Uncharacterized protein</fullName>
    </submittedName>
</protein>
<keyword evidence="1" id="KW-1133">Transmembrane helix</keyword>
<dbReference type="InterPro" id="IPR046737">
    <property type="entry name" value="DUF6629"/>
</dbReference>
<dbReference type="RefSeq" id="WP_013687384.1">
    <property type="nucleotide sequence ID" value="NC_015321.1"/>
</dbReference>
<dbReference type="Pfam" id="PF20334">
    <property type="entry name" value="DUF6629"/>
    <property type="match status" value="1"/>
</dbReference>
<keyword evidence="1" id="KW-0812">Transmembrane</keyword>
<feature type="transmembrane region" description="Helical" evidence="1">
    <location>
        <begin position="67"/>
        <end position="90"/>
    </location>
</feature>
<dbReference type="eggNOG" id="ENOG5032S87">
    <property type="taxonomic scope" value="Bacteria"/>
</dbReference>
<dbReference type="EMBL" id="CP002542">
    <property type="protein sequence ID" value="AEA44614.1"/>
    <property type="molecule type" value="Genomic_DNA"/>
</dbReference>
<dbReference type="Proteomes" id="UP000007463">
    <property type="component" value="Chromosome"/>
</dbReference>
<proteinExistence type="predicted"/>
<keyword evidence="3" id="KW-1185">Reference proteome</keyword>
<keyword evidence="1" id="KW-0472">Membrane</keyword>
<sequence precursor="true">MCFSASASFIAGAALTVAGVASISQVRKPVHLVFAFMPILFGLQQLFEGFVWLSLLDVGFSKWHTFSKYAFLIFAQIIWPFWIPLSFLSIERLPERRKIIRYFLFAGIAVSMILTCRLIFSPAIAQIDGCHISYKIGTTTVLQIVTGVLYIAAIVVAPFFSSWKRSISLAVANVVSLVITHLFFEVYLVSVWCFFAAVQSVLVFFIIREIKRTSETS</sequence>
<gene>
    <name evidence="2" type="ordered locus">Fluta_2632</name>
</gene>
<feature type="transmembrane region" description="Helical" evidence="1">
    <location>
        <begin position="140"/>
        <end position="160"/>
    </location>
</feature>
<dbReference type="OrthoDB" id="8441457at2"/>
<evidence type="ECO:0000313" key="2">
    <source>
        <dbReference type="EMBL" id="AEA44614.1"/>
    </source>
</evidence>
<reference evidence="3" key="2">
    <citation type="submission" date="2011-02" db="EMBL/GenBank/DDBJ databases">
        <title>The complete genome of Fluviicola taffensis DSM 16823.</title>
        <authorList>
            <consortium name="US DOE Joint Genome Institute (JGI-PGF)"/>
            <person name="Lucas S."/>
            <person name="Copeland A."/>
            <person name="Lapidus A."/>
            <person name="Bruce D."/>
            <person name="Goodwin L."/>
            <person name="Pitluck S."/>
            <person name="Kyrpides N."/>
            <person name="Mavromatis K."/>
            <person name="Ivanova N."/>
            <person name="Mikhailova N."/>
            <person name="Pagani I."/>
            <person name="Chertkov O."/>
            <person name="Detter J.C."/>
            <person name="Han C."/>
            <person name="Tapia R."/>
            <person name="Land M."/>
            <person name="Hauser L."/>
            <person name="Markowitz V."/>
            <person name="Cheng J.-F."/>
            <person name="Hugenholtz P."/>
            <person name="Woyke T."/>
            <person name="Wu D."/>
            <person name="Tindall B."/>
            <person name="Pomrenke H.G."/>
            <person name="Brambilla E."/>
            <person name="Klenk H.-P."/>
            <person name="Eisen J.A."/>
        </authorList>
    </citation>
    <scope>NUCLEOTIDE SEQUENCE [LARGE SCALE GENOMIC DNA]</scope>
    <source>
        <strain evidence="3">DSM 16823 / RW262 / RW262</strain>
    </source>
</reference>
<dbReference type="HOGENOM" id="CLU_098310_0_0_10"/>
<name>F2IFC9_FLUTR</name>
<feature type="transmembrane region" description="Helical" evidence="1">
    <location>
        <begin position="30"/>
        <end position="47"/>
    </location>
</feature>